<dbReference type="SMART" id="SM00248">
    <property type="entry name" value="ANK"/>
    <property type="match status" value="6"/>
</dbReference>
<evidence type="ECO:0000313" key="5">
    <source>
        <dbReference type="EMBL" id="KAK7253792.1"/>
    </source>
</evidence>
<dbReference type="PANTHER" id="PTHR24198">
    <property type="entry name" value="ANKYRIN REPEAT AND PROTEIN KINASE DOMAIN-CONTAINING PROTEIN"/>
    <property type="match status" value="1"/>
</dbReference>
<dbReference type="InterPro" id="IPR036770">
    <property type="entry name" value="Ankyrin_rpt-contain_sf"/>
</dbReference>
<proteinExistence type="predicted"/>
<evidence type="ECO:0000256" key="4">
    <source>
        <dbReference type="SAM" id="MobiDB-lite"/>
    </source>
</evidence>
<dbReference type="PROSITE" id="PS50088">
    <property type="entry name" value="ANK_REPEAT"/>
    <property type="match status" value="2"/>
</dbReference>
<dbReference type="PANTHER" id="PTHR24198:SF165">
    <property type="entry name" value="ANKYRIN REPEAT-CONTAINING PROTEIN-RELATED"/>
    <property type="match status" value="1"/>
</dbReference>
<dbReference type="PROSITE" id="PS50297">
    <property type="entry name" value="ANK_REP_REGION"/>
    <property type="match status" value="2"/>
</dbReference>
<evidence type="ECO:0000256" key="1">
    <source>
        <dbReference type="ARBA" id="ARBA00022737"/>
    </source>
</evidence>
<keyword evidence="1" id="KW-0677">Repeat</keyword>
<feature type="repeat" description="ANK" evidence="3">
    <location>
        <begin position="307"/>
        <end position="339"/>
    </location>
</feature>
<dbReference type="Gene3D" id="1.25.40.20">
    <property type="entry name" value="Ankyrin repeat-containing domain"/>
    <property type="match status" value="3"/>
</dbReference>
<accession>A0ABR1GD92</accession>
<evidence type="ECO:0000313" key="6">
    <source>
        <dbReference type="Proteomes" id="UP001363151"/>
    </source>
</evidence>
<dbReference type="EMBL" id="JBBJCI010000034">
    <property type="protein sequence ID" value="KAK7253792.1"/>
    <property type="molecule type" value="Genomic_DNA"/>
</dbReference>
<reference evidence="5 6" key="1">
    <citation type="submission" date="2024-03" db="EMBL/GenBank/DDBJ databases">
        <title>Aureococcus anophagefferens CCMP1851 and Kratosvirus quantuckense: Draft genome of a second virus-susceptible host strain in the model system.</title>
        <authorList>
            <person name="Chase E."/>
            <person name="Truchon A.R."/>
            <person name="Schepens W."/>
            <person name="Wilhelm S.W."/>
        </authorList>
    </citation>
    <scope>NUCLEOTIDE SEQUENCE [LARGE SCALE GENOMIC DNA]</scope>
    <source>
        <strain evidence="5 6">CCMP1851</strain>
    </source>
</reference>
<dbReference type="SUPFAM" id="SSF48403">
    <property type="entry name" value="Ankyrin repeat"/>
    <property type="match status" value="2"/>
</dbReference>
<sequence>MGGLCSKKGAAVESKKEDEKELRLDNRKRNSLVFAVTDWVGTDFGKDAESLAILLSKRTKESSSSGGNDPRGSRAAKTAESIALGNFRELREIIIGHFAQVNKRYGAWDNDTLLHIVCREGYLRMVEFMVDPKNVSQFDTAPETTSETDAFDTTEIDFNAENNKWRTPLHVVFTPPQETYCARKIGVHDDGLPKGEKPEGVTIDSDWIRPGTERHRMQVIELLIDKGANIHQMDYHDHSPLHYACVWGWVDTVELLLEKGADPRADPETSNIAGQNALMAATEFKHVDVVDLLLSETQISIESKNVDGETALIYGALTGDVETVECLCEFGANVNAESYSKDSPLKRACRNQDVPMIHKLLDFAATRRPSAFELLEGDAKQVILDRLEAERLEKLAEFEAIKNAKASGKKGGGRGAKASAVGDSRSPRTTRRTGPTS</sequence>
<dbReference type="InterPro" id="IPR002110">
    <property type="entry name" value="Ankyrin_rpt"/>
</dbReference>
<feature type="region of interest" description="Disordered" evidence="4">
    <location>
        <begin position="1"/>
        <end position="21"/>
    </location>
</feature>
<feature type="repeat" description="ANK" evidence="3">
    <location>
        <begin position="236"/>
        <end position="268"/>
    </location>
</feature>
<evidence type="ECO:0000256" key="3">
    <source>
        <dbReference type="PROSITE-ProRule" id="PRU00023"/>
    </source>
</evidence>
<comment type="caution">
    <text evidence="5">The sequence shown here is derived from an EMBL/GenBank/DDBJ whole genome shotgun (WGS) entry which is preliminary data.</text>
</comment>
<dbReference type="Pfam" id="PF12796">
    <property type="entry name" value="Ank_2"/>
    <property type="match status" value="1"/>
</dbReference>
<keyword evidence="6" id="KW-1185">Reference proteome</keyword>
<feature type="region of interest" description="Disordered" evidence="4">
    <location>
        <begin position="406"/>
        <end position="437"/>
    </location>
</feature>
<protein>
    <submittedName>
        <fullName evidence="5">Uncharacterized protein</fullName>
    </submittedName>
</protein>
<organism evidence="5 6">
    <name type="scientific">Aureococcus anophagefferens</name>
    <name type="common">Harmful bloom alga</name>
    <dbReference type="NCBI Taxonomy" id="44056"/>
    <lineage>
        <taxon>Eukaryota</taxon>
        <taxon>Sar</taxon>
        <taxon>Stramenopiles</taxon>
        <taxon>Ochrophyta</taxon>
        <taxon>Pelagophyceae</taxon>
        <taxon>Pelagomonadales</taxon>
        <taxon>Pelagomonadaceae</taxon>
        <taxon>Aureococcus</taxon>
    </lineage>
</organism>
<keyword evidence="2 3" id="KW-0040">ANK repeat</keyword>
<gene>
    <name evidence="5" type="ORF">SO694_00002615</name>
</gene>
<dbReference type="Pfam" id="PF00023">
    <property type="entry name" value="Ank"/>
    <property type="match status" value="1"/>
</dbReference>
<dbReference type="Proteomes" id="UP001363151">
    <property type="component" value="Unassembled WGS sequence"/>
</dbReference>
<evidence type="ECO:0000256" key="2">
    <source>
        <dbReference type="ARBA" id="ARBA00023043"/>
    </source>
</evidence>
<name>A0ABR1GD92_AURAN</name>